<dbReference type="SUPFAM" id="SSF51905">
    <property type="entry name" value="FAD/NAD(P)-binding domain"/>
    <property type="match status" value="1"/>
</dbReference>
<dbReference type="AlphaFoldDB" id="A0A1I5LNZ5"/>
<keyword evidence="3" id="KW-1133">Transmembrane helix</keyword>
<evidence type="ECO:0000256" key="3">
    <source>
        <dbReference type="SAM" id="Phobius"/>
    </source>
</evidence>
<dbReference type="GO" id="GO:0008718">
    <property type="term" value="F:D-amino-acid dehydrogenase activity"/>
    <property type="evidence" value="ECO:0007669"/>
    <property type="project" value="TreeGrafter"/>
</dbReference>
<keyword evidence="6" id="KW-1185">Reference proteome</keyword>
<proteinExistence type="inferred from homology"/>
<protein>
    <submittedName>
        <fullName evidence="5">Glycine/D-amino acid oxidase</fullName>
    </submittedName>
</protein>
<name>A0A1I5LNZ5_9PSED</name>
<dbReference type="STRING" id="289003.SAMN05216190_103136"/>
<dbReference type="InterPro" id="IPR006076">
    <property type="entry name" value="FAD-dep_OxRdtase"/>
</dbReference>
<dbReference type="GO" id="GO:0005737">
    <property type="term" value="C:cytoplasm"/>
    <property type="evidence" value="ECO:0007669"/>
    <property type="project" value="TreeGrafter"/>
</dbReference>
<organism evidence="5 6">
    <name type="scientific">Pseudomonas borbori</name>
    <dbReference type="NCBI Taxonomy" id="289003"/>
    <lineage>
        <taxon>Bacteria</taxon>
        <taxon>Pseudomonadati</taxon>
        <taxon>Pseudomonadota</taxon>
        <taxon>Gammaproteobacteria</taxon>
        <taxon>Pseudomonadales</taxon>
        <taxon>Pseudomonadaceae</taxon>
        <taxon>Pseudomonas</taxon>
    </lineage>
</organism>
<dbReference type="GO" id="GO:0055130">
    <property type="term" value="P:D-alanine catabolic process"/>
    <property type="evidence" value="ECO:0007669"/>
    <property type="project" value="TreeGrafter"/>
</dbReference>
<dbReference type="PANTHER" id="PTHR13847:SF280">
    <property type="entry name" value="D-AMINO ACID DEHYDROGENASE"/>
    <property type="match status" value="1"/>
</dbReference>
<accession>A0A1I5LNZ5</accession>
<reference evidence="6" key="1">
    <citation type="submission" date="2016-10" db="EMBL/GenBank/DDBJ databases">
        <authorList>
            <person name="Varghese N."/>
            <person name="Submissions S."/>
        </authorList>
    </citation>
    <scope>NUCLEOTIDE SEQUENCE [LARGE SCALE GENOMIC DNA]</scope>
    <source>
        <strain evidence="6">DSM 17834</strain>
    </source>
</reference>
<gene>
    <name evidence="5" type="ORF">SAMN05216190_103136</name>
</gene>
<dbReference type="GO" id="GO:0005886">
    <property type="term" value="C:plasma membrane"/>
    <property type="evidence" value="ECO:0007669"/>
    <property type="project" value="TreeGrafter"/>
</dbReference>
<evidence type="ECO:0000256" key="2">
    <source>
        <dbReference type="ARBA" id="ARBA00023002"/>
    </source>
</evidence>
<dbReference type="Proteomes" id="UP000198784">
    <property type="component" value="Unassembled WGS sequence"/>
</dbReference>
<evidence type="ECO:0000313" key="6">
    <source>
        <dbReference type="Proteomes" id="UP000198784"/>
    </source>
</evidence>
<comment type="similarity">
    <text evidence="1">Belongs to the DadA oxidoreductase family.</text>
</comment>
<dbReference type="Gene3D" id="3.30.9.10">
    <property type="entry name" value="D-Amino Acid Oxidase, subunit A, domain 2"/>
    <property type="match status" value="1"/>
</dbReference>
<keyword evidence="3" id="KW-0812">Transmembrane</keyword>
<keyword evidence="2" id="KW-0560">Oxidoreductase</keyword>
<evidence type="ECO:0000256" key="1">
    <source>
        <dbReference type="ARBA" id="ARBA00009410"/>
    </source>
</evidence>
<keyword evidence="3" id="KW-0472">Membrane</keyword>
<dbReference type="EMBL" id="FOWX01000003">
    <property type="protein sequence ID" value="SFO98536.1"/>
    <property type="molecule type" value="Genomic_DNA"/>
</dbReference>
<feature type="transmembrane region" description="Helical" evidence="3">
    <location>
        <begin position="20"/>
        <end position="37"/>
    </location>
</feature>
<dbReference type="Pfam" id="PF01266">
    <property type="entry name" value="DAO"/>
    <property type="match status" value="1"/>
</dbReference>
<dbReference type="Gene3D" id="3.50.50.60">
    <property type="entry name" value="FAD/NAD(P)-binding domain"/>
    <property type="match status" value="1"/>
</dbReference>
<dbReference type="PANTHER" id="PTHR13847">
    <property type="entry name" value="SARCOSINE DEHYDROGENASE-RELATED"/>
    <property type="match status" value="1"/>
</dbReference>
<evidence type="ECO:0000259" key="4">
    <source>
        <dbReference type="Pfam" id="PF01266"/>
    </source>
</evidence>
<dbReference type="RefSeq" id="WP_090497767.1">
    <property type="nucleotide sequence ID" value="NZ_FOWX01000003.1"/>
</dbReference>
<feature type="domain" description="FAD dependent oxidoreductase" evidence="4">
    <location>
        <begin position="19"/>
        <end position="411"/>
    </location>
</feature>
<dbReference type="OrthoDB" id="9815989at2"/>
<sequence>MSPSIKRIHSDEKLPAHADAVIIGGGIIGATAAYFLAKRGLSVALIEKGNVGCEQSSRNWGWCRQQNRDARELPLSGIALRLWDELTAQTGIDLGFRRCGLKYATHDAKQLAEWDAWQETARQFDINTRMLSPAEATAEIPAAGRQWLGGIHSVDDGKAEPALAAPGIAEGARALGASIHQNCAAYGLDITNGAVTGVITERGVIRTHAVLCAAGAWASAFCRRHGLRFPQASVRQTALRTRPAPNLGDAIYTPDFALTRRLDGSYTIAISGKARLDITPQGMRYGKAFMPMFIKRLAAMEFGIGESFIHGPEGLAGWGSDKPSAFERTRVLDPEARPEAVAEILKRVRTRFPALANIDVAEAWGGYVDFTPDAVPVISAVDGVSGFFLAAGCSGHGFGLGPGIGHLAADLVANDTPCVDPKPFRLSRLNDGSKMEVGAI</sequence>
<evidence type="ECO:0000313" key="5">
    <source>
        <dbReference type="EMBL" id="SFO98536.1"/>
    </source>
</evidence>
<dbReference type="InterPro" id="IPR036188">
    <property type="entry name" value="FAD/NAD-bd_sf"/>
</dbReference>